<keyword evidence="2" id="KW-1185">Reference proteome</keyword>
<accession>A0A1I7Z0T0</accession>
<dbReference type="Proteomes" id="UP000095287">
    <property type="component" value="Unplaced"/>
</dbReference>
<evidence type="ECO:0000256" key="1">
    <source>
        <dbReference type="SAM" id="MobiDB-lite"/>
    </source>
</evidence>
<name>A0A1I7Z0T0_9BILA</name>
<organism evidence="2 3">
    <name type="scientific">Steinernema glaseri</name>
    <dbReference type="NCBI Taxonomy" id="37863"/>
    <lineage>
        <taxon>Eukaryota</taxon>
        <taxon>Metazoa</taxon>
        <taxon>Ecdysozoa</taxon>
        <taxon>Nematoda</taxon>
        <taxon>Chromadorea</taxon>
        <taxon>Rhabditida</taxon>
        <taxon>Tylenchina</taxon>
        <taxon>Panagrolaimomorpha</taxon>
        <taxon>Strongyloidoidea</taxon>
        <taxon>Steinernematidae</taxon>
        <taxon>Steinernema</taxon>
    </lineage>
</organism>
<proteinExistence type="predicted"/>
<evidence type="ECO:0000313" key="2">
    <source>
        <dbReference type="Proteomes" id="UP000095287"/>
    </source>
</evidence>
<sequence length="58" mass="6048">MTDAEMVAPAVGENVEKEETPMTMAPVPDDQQASSSSTDATSANKETVEEDTLSSTAD</sequence>
<feature type="compositionally biased region" description="Low complexity" evidence="1">
    <location>
        <begin position="29"/>
        <end position="43"/>
    </location>
</feature>
<reference evidence="3" key="1">
    <citation type="submission" date="2016-11" db="UniProtKB">
        <authorList>
            <consortium name="WormBaseParasite"/>
        </authorList>
    </citation>
    <scope>IDENTIFICATION</scope>
</reference>
<dbReference type="AlphaFoldDB" id="A0A1I7Z0T0"/>
<dbReference type="WBParaSite" id="L893_g21657.t1">
    <property type="protein sequence ID" value="L893_g21657.t1"/>
    <property type="gene ID" value="L893_g21657"/>
</dbReference>
<protein>
    <submittedName>
        <fullName evidence="3">Uncharacterized protein</fullName>
    </submittedName>
</protein>
<feature type="region of interest" description="Disordered" evidence="1">
    <location>
        <begin position="1"/>
        <end position="58"/>
    </location>
</feature>
<evidence type="ECO:0000313" key="3">
    <source>
        <dbReference type="WBParaSite" id="L893_g21657.t1"/>
    </source>
</evidence>